<dbReference type="Pfam" id="PF10096">
    <property type="entry name" value="DUF2334"/>
    <property type="match status" value="1"/>
</dbReference>
<dbReference type="InterPro" id="IPR018763">
    <property type="entry name" value="DUF2334"/>
</dbReference>
<reference evidence="1 2" key="1">
    <citation type="submission" date="2019-09" db="EMBL/GenBank/DDBJ databases">
        <title>Distinct polysaccharide growth profiles of human intestinal Prevotella copri isolates.</title>
        <authorList>
            <person name="Fehlner-Peach H."/>
            <person name="Magnabosco C."/>
            <person name="Raghavan V."/>
            <person name="Scher J.U."/>
            <person name="Tett A."/>
            <person name="Cox L.M."/>
            <person name="Gottsegen C."/>
            <person name="Watters A."/>
            <person name="Wiltshire- Gordon J.D."/>
            <person name="Segata N."/>
            <person name="Bonneau R."/>
            <person name="Littman D.R."/>
        </authorList>
    </citation>
    <scope>NUCLEOTIDE SEQUENCE [LARGE SCALE GENOMIC DNA]</scope>
    <source>
        <strain evidence="2">iA622</strain>
    </source>
</reference>
<name>A0A6G1U2F4_9BACT</name>
<evidence type="ECO:0000313" key="1">
    <source>
        <dbReference type="EMBL" id="MQN80961.1"/>
    </source>
</evidence>
<dbReference type="EMBL" id="VZCB01000063">
    <property type="protein sequence ID" value="MQN80961.1"/>
    <property type="molecule type" value="Genomic_DNA"/>
</dbReference>
<dbReference type="Gene3D" id="3.20.20.370">
    <property type="entry name" value="Glycoside hydrolase/deacetylase"/>
    <property type="match status" value="1"/>
</dbReference>
<evidence type="ECO:0000313" key="2">
    <source>
        <dbReference type="Proteomes" id="UP000480425"/>
    </source>
</evidence>
<proteinExistence type="predicted"/>
<dbReference type="GO" id="GO:0005975">
    <property type="term" value="P:carbohydrate metabolic process"/>
    <property type="evidence" value="ECO:0007669"/>
    <property type="project" value="InterPro"/>
</dbReference>
<dbReference type="AlphaFoldDB" id="A0A6G1U2F4"/>
<dbReference type="OrthoDB" id="9792651at2"/>
<organism evidence="1 2">
    <name type="scientific">Segatella copri</name>
    <dbReference type="NCBI Taxonomy" id="165179"/>
    <lineage>
        <taxon>Bacteria</taxon>
        <taxon>Pseudomonadati</taxon>
        <taxon>Bacteroidota</taxon>
        <taxon>Bacteroidia</taxon>
        <taxon>Bacteroidales</taxon>
        <taxon>Prevotellaceae</taxon>
        <taxon>Segatella</taxon>
    </lineage>
</organism>
<dbReference type="InterPro" id="IPR011330">
    <property type="entry name" value="Glyco_hydro/deAcase_b/a-brl"/>
</dbReference>
<dbReference type="SUPFAM" id="SSF88713">
    <property type="entry name" value="Glycoside hydrolase/deacetylase"/>
    <property type="match status" value="1"/>
</dbReference>
<dbReference type="Proteomes" id="UP000480425">
    <property type="component" value="Unassembled WGS sequence"/>
</dbReference>
<accession>A0A6G1U2F4</accession>
<comment type="caution">
    <text evidence="1">The sequence shown here is derived from an EMBL/GenBank/DDBJ whole genome shotgun (WGS) entry which is preliminary data.</text>
</comment>
<dbReference type="RefSeq" id="WP_153123815.1">
    <property type="nucleotide sequence ID" value="NZ_VZCB01000063.1"/>
</dbReference>
<gene>
    <name evidence="1" type="ORF">F7D73_08340</name>
</gene>
<protein>
    <submittedName>
        <fullName evidence="1">DUF2334 domain-containing protein</fullName>
    </submittedName>
</protein>
<sequence>MSAKILIRFDDICPTMDFKQFHIAETMMDEYQVKPLIGVVPDCKDADLQISDEKSDFWGYVLALQKKGYTIAMHGLNHVFDSPHKGMVNNRVGSEFSGHSLEVQVEKIRKGKELLQSHGIETDIFFAPAHSYDDNTIKALSLCGFKYISDGKSSKAYEKYGIKLLPCRSGGCPKIPKQGYVTAVFHAHEWAWLHKKYCFDEFKTLLKNYHNDVVSFDEYRMQPVSNTMVQQLNEKIYVLYEYRVYAYLKKVYRFILRR</sequence>